<evidence type="ECO:0000256" key="7">
    <source>
        <dbReference type="SAM" id="Phobius"/>
    </source>
</evidence>
<evidence type="ECO:0000256" key="3">
    <source>
        <dbReference type="ARBA" id="ARBA00022989"/>
    </source>
</evidence>
<feature type="transmembrane region" description="Helical" evidence="7">
    <location>
        <begin position="75"/>
        <end position="96"/>
    </location>
</feature>
<protein>
    <recommendedName>
        <fullName evidence="8">TLC domain-containing protein</fullName>
    </recommendedName>
</protein>
<dbReference type="GO" id="GO:0005783">
    <property type="term" value="C:endoplasmic reticulum"/>
    <property type="evidence" value="ECO:0007669"/>
    <property type="project" value="TreeGrafter"/>
</dbReference>
<feature type="region of interest" description="Disordered" evidence="6">
    <location>
        <begin position="281"/>
        <end position="335"/>
    </location>
</feature>
<evidence type="ECO:0000313" key="9">
    <source>
        <dbReference type="EMBL" id="PWN17833.1"/>
    </source>
</evidence>
<dbReference type="GO" id="GO:0016020">
    <property type="term" value="C:membrane"/>
    <property type="evidence" value="ECO:0007669"/>
    <property type="project" value="UniProtKB-SubCell"/>
</dbReference>
<gene>
    <name evidence="9" type="ORF">BCV69DRAFT_123270</name>
</gene>
<keyword evidence="3 7" id="KW-1133">Transmembrane helix</keyword>
<proteinExistence type="predicted"/>
<keyword evidence="10" id="KW-1185">Reference proteome</keyword>
<dbReference type="InterPro" id="IPR006634">
    <property type="entry name" value="TLC-dom"/>
</dbReference>
<dbReference type="SMART" id="SM00724">
    <property type="entry name" value="TLC"/>
    <property type="match status" value="1"/>
</dbReference>
<feature type="compositionally biased region" description="Basic and acidic residues" evidence="6">
    <location>
        <begin position="295"/>
        <end position="310"/>
    </location>
</feature>
<name>A0A316U005_9BASI</name>
<evidence type="ECO:0000256" key="2">
    <source>
        <dbReference type="ARBA" id="ARBA00022692"/>
    </source>
</evidence>
<evidence type="ECO:0000313" key="10">
    <source>
        <dbReference type="Proteomes" id="UP000245942"/>
    </source>
</evidence>
<keyword evidence="4 5" id="KW-0472">Membrane</keyword>
<evidence type="ECO:0000256" key="1">
    <source>
        <dbReference type="ARBA" id="ARBA00004141"/>
    </source>
</evidence>
<dbReference type="PANTHER" id="PTHR13439:SF0">
    <property type="entry name" value="TOPOISOMERASE I DAMAGE AFFECTED PROTEIN 4"/>
    <property type="match status" value="1"/>
</dbReference>
<dbReference type="EMBL" id="KZ819340">
    <property type="protein sequence ID" value="PWN17833.1"/>
    <property type="molecule type" value="Genomic_DNA"/>
</dbReference>
<evidence type="ECO:0000256" key="5">
    <source>
        <dbReference type="PROSITE-ProRule" id="PRU00205"/>
    </source>
</evidence>
<feature type="domain" description="TLC" evidence="8">
    <location>
        <begin position="69"/>
        <end position="278"/>
    </location>
</feature>
<dbReference type="Proteomes" id="UP000245942">
    <property type="component" value="Unassembled WGS sequence"/>
</dbReference>
<comment type="subcellular location">
    <subcellularLocation>
        <location evidence="1">Membrane</location>
        <topology evidence="1">Multi-pass membrane protein</topology>
    </subcellularLocation>
</comment>
<feature type="transmembrane region" description="Helical" evidence="7">
    <location>
        <begin position="203"/>
        <end position="223"/>
    </location>
</feature>
<dbReference type="InterPro" id="IPR050846">
    <property type="entry name" value="TLCD"/>
</dbReference>
<keyword evidence="2 5" id="KW-0812">Transmembrane</keyword>
<dbReference type="GO" id="GO:0055088">
    <property type="term" value="P:lipid homeostasis"/>
    <property type="evidence" value="ECO:0007669"/>
    <property type="project" value="TreeGrafter"/>
</dbReference>
<dbReference type="STRING" id="1684307.A0A316U005"/>
<reference evidence="9 10" key="1">
    <citation type="journal article" date="2018" name="Mol. Biol. Evol.">
        <title>Broad Genomic Sampling Reveals a Smut Pathogenic Ancestry of the Fungal Clade Ustilaginomycotina.</title>
        <authorList>
            <person name="Kijpornyongpan T."/>
            <person name="Mondo S.J."/>
            <person name="Barry K."/>
            <person name="Sandor L."/>
            <person name="Lee J."/>
            <person name="Lipzen A."/>
            <person name="Pangilinan J."/>
            <person name="LaButti K."/>
            <person name="Hainaut M."/>
            <person name="Henrissat B."/>
            <person name="Grigoriev I.V."/>
            <person name="Spatafora J.W."/>
            <person name="Aime M.C."/>
        </authorList>
    </citation>
    <scope>NUCLEOTIDE SEQUENCE [LARGE SCALE GENOMIC DNA]</scope>
    <source>
        <strain evidence="9 10">MCA 4718</strain>
    </source>
</reference>
<dbReference type="PANTHER" id="PTHR13439">
    <property type="entry name" value="CT120 PROTEIN"/>
    <property type="match status" value="1"/>
</dbReference>
<feature type="transmembrane region" description="Helical" evidence="7">
    <location>
        <begin position="42"/>
        <end position="63"/>
    </location>
</feature>
<accession>A0A316U005</accession>
<feature type="transmembrane region" description="Helical" evidence="7">
    <location>
        <begin position="243"/>
        <end position="266"/>
    </location>
</feature>
<dbReference type="PROSITE" id="PS50922">
    <property type="entry name" value="TLC"/>
    <property type="match status" value="1"/>
</dbReference>
<evidence type="ECO:0000259" key="8">
    <source>
        <dbReference type="PROSITE" id="PS50922"/>
    </source>
</evidence>
<dbReference type="Pfam" id="PF03798">
    <property type="entry name" value="TRAM_LAG1_CLN8"/>
    <property type="match status" value="1"/>
</dbReference>
<sequence length="335" mass="37017">MAILAVTLNTLSPALTKAVEPFCTKYGFPHLATHFPLALASLVFWVSLQFASALITPSLYAPYKNLPRKTRVQWHVHLVALVHAVIITPLAAAQWYAVRQDGGLVGGKHPLAANRLYGYTVETGNVYAIALGYFAWDVVVSALFDGPAFIAHGVVAMVAFTFVYHPIFMYDGLGFLLWELSTPFLNIHWFMDKTGNTGSTAQLVNAFFLLSSYVLARLTFGVYNSYSWFKLVNFPATPHVPAIPLPIKLFYSIGNVTLNTLNFIWFRAMIAAVQKRFTSSPSDADKKRLASGKVTPEEKERASKADEDARIMAGVGQESREDLRRRVAAGQPVKA</sequence>
<dbReference type="AlphaFoldDB" id="A0A316U005"/>
<evidence type="ECO:0000256" key="4">
    <source>
        <dbReference type="ARBA" id="ARBA00023136"/>
    </source>
</evidence>
<dbReference type="OrthoDB" id="10266980at2759"/>
<feature type="transmembrane region" description="Helical" evidence="7">
    <location>
        <begin position="148"/>
        <end position="167"/>
    </location>
</feature>
<feature type="transmembrane region" description="Helical" evidence="7">
    <location>
        <begin position="173"/>
        <end position="191"/>
    </location>
</feature>
<feature type="transmembrane region" description="Helical" evidence="7">
    <location>
        <begin position="116"/>
        <end position="136"/>
    </location>
</feature>
<organism evidence="9 10">
    <name type="scientific">Pseudomicrostroma glucosiphilum</name>
    <dbReference type="NCBI Taxonomy" id="1684307"/>
    <lineage>
        <taxon>Eukaryota</taxon>
        <taxon>Fungi</taxon>
        <taxon>Dikarya</taxon>
        <taxon>Basidiomycota</taxon>
        <taxon>Ustilaginomycotina</taxon>
        <taxon>Exobasidiomycetes</taxon>
        <taxon>Microstromatales</taxon>
        <taxon>Microstromatales incertae sedis</taxon>
        <taxon>Pseudomicrostroma</taxon>
    </lineage>
</organism>
<dbReference type="RefSeq" id="XP_025344993.1">
    <property type="nucleotide sequence ID" value="XM_025489168.1"/>
</dbReference>
<dbReference type="GeneID" id="37010902"/>
<evidence type="ECO:0000256" key="6">
    <source>
        <dbReference type="SAM" id="MobiDB-lite"/>
    </source>
</evidence>